<evidence type="ECO:0000313" key="4">
    <source>
        <dbReference type="Proteomes" id="UP001519325"/>
    </source>
</evidence>
<dbReference type="InterPro" id="IPR017517">
    <property type="entry name" value="Maleyloyr_isom"/>
</dbReference>
<evidence type="ECO:0000313" key="3">
    <source>
        <dbReference type="EMBL" id="MBP2190254.1"/>
    </source>
</evidence>
<gene>
    <name evidence="3" type="ORF">BJ987_003155</name>
</gene>
<dbReference type="PANTHER" id="PTHR40758">
    <property type="entry name" value="CONSERVED PROTEIN"/>
    <property type="match status" value="1"/>
</dbReference>
<comment type="caution">
    <text evidence="3">The sequence shown here is derived from an EMBL/GenBank/DDBJ whole genome shotgun (WGS) entry which is preliminary data.</text>
</comment>
<dbReference type="InterPro" id="IPR034660">
    <property type="entry name" value="DinB/YfiT-like"/>
</dbReference>
<keyword evidence="4" id="KW-1185">Reference proteome</keyword>
<proteinExistence type="predicted"/>
<protein>
    <submittedName>
        <fullName evidence="3">Uncharacterized protein (TIGR03083 family)</fullName>
    </submittedName>
</protein>
<dbReference type="EMBL" id="JAGGMR010000001">
    <property type="protein sequence ID" value="MBP2190254.1"/>
    <property type="molecule type" value="Genomic_DNA"/>
</dbReference>
<feature type="domain" description="Mycothiol-dependent maleylpyruvate isomerase metal-binding" evidence="2">
    <location>
        <begin position="9"/>
        <end position="124"/>
    </location>
</feature>
<dbReference type="InterPro" id="IPR010872">
    <property type="entry name" value="MDMPI_C-term_domain"/>
</dbReference>
<dbReference type="Proteomes" id="UP001519325">
    <property type="component" value="Unassembled WGS sequence"/>
</dbReference>
<feature type="domain" description="MDMPI C-terminal" evidence="1">
    <location>
        <begin position="138"/>
        <end position="217"/>
    </location>
</feature>
<reference evidence="3 4" key="1">
    <citation type="submission" date="2021-03" db="EMBL/GenBank/DDBJ databases">
        <title>Sequencing the genomes of 1000 actinobacteria strains.</title>
        <authorList>
            <person name="Klenk H.-P."/>
        </authorList>
    </citation>
    <scope>NUCLEOTIDE SEQUENCE [LARGE SCALE GENOMIC DNA]</scope>
    <source>
        <strain evidence="3 4">DSM 45516</strain>
    </source>
</reference>
<dbReference type="Pfam" id="PF07398">
    <property type="entry name" value="MDMPI_C"/>
    <property type="match status" value="1"/>
</dbReference>
<dbReference type="InterPro" id="IPR024344">
    <property type="entry name" value="MDMPI_metal-binding"/>
</dbReference>
<dbReference type="PANTHER" id="PTHR40758:SF1">
    <property type="entry name" value="CONSERVED PROTEIN"/>
    <property type="match status" value="1"/>
</dbReference>
<accession>A0ABS4QGQ6</accession>
<organism evidence="3 4">
    <name type="scientific">Nocardia goodfellowii</name>
    <dbReference type="NCBI Taxonomy" id="882446"/>
    <lineage>
        <taxon>Bacteria</taxon>
        <taxon>Bacillati</taxon>
        <taxon>Actinomycetota</taxon>
        <taxon>Actinomycetes</taxon>
        <taxon>Mycobacteriales</taxon>
        <taxon>Nocardiaceae</taxon>
        <taxon>Nocardia</taxon>
    </lineage>
</organism>
<dbReference type="NCBIfam" id="TIGR03083">
    <property type="entry name" value="maleylpyruvate isomerase family mycothiol-dependent enzyme"/>
    <property type="match status" value="1"/>
</dbReference>
<sequence>MAPDEYLALLRAELDAFGTCVSGELDAPVEHCGDWTLYDLINHVGVGNLWVVAAVREQRRDYQAPDGPKDPAAVKDWYAETADALVSALDADPDTPAWTFAPPHTVGFWRRRRWLETLVHRFDAEHALGIDSRIEPAHAADGIAEVIEVFVPRMVKRGLAAAPSHAVRLSAIDTGGSWVLGPGDPVATVSGPAATLFLALWNRVPATRLFWSGDVATARDVLKGPLVP</sequence>
<dbReference type="Pfam" id="PF11716">
    <property type="entry name" value="MDMPI_N"/>
    <property type="match status" value="1"/>
</dbReference>
<evidence type="ECO:0000259" key="1">
    <source>
        <dbReference type="Pfam" id="PF07398"/>
    </source>
</evidence>
<name>A0ABS4QGQ6_9NOCA</name>
<evidence type="ECO:0000259" key="2">
    <source>
        <dbReference type="Pfam" id="PF11716"/>
    </source>
</evidence>
<dbReference type="RefSeq" id="WP_209890118.1">
    <property type="nucleotide sequence ID" value="NZ_JAGGMR010000001.1"/>
</dbReference>
<dbReference type="SUPFAM" id="SSF109854">
    <property type="entry name" value="DinB/YfiT-like putative metalloenzymes"/>
    <property type="match status" value="1"/>
</dbReference>